<dbReference type="Proteomes" id="UP000006589">
    <property type="component" value="Chromosome"/>
</dbReference>
<feature type="transmembrane region" description="Helical" evidence="10">
    <location>
        <begin position="399"/>
        <end position="417"/>
    </location>
</feature>
<dbReference type="GO" id="GO:0022857">
    <property type="term" value="F:transmembrane transporter activity"/>
    <property type="evidence" value="ECO:0007669"/>
    <property type="project" value="InterPro"/>
</dbReference>
<dbReference type="KEGG" id="mrd:Mrad2831_1269"/>
<evidence type="ECO:0000259" key="13">
    <source>
        <dbReference type="PROSITE" id="PS50850"/>
    </source>
</evidence>
<dbReference type="PANTHER" id="PTHR43045:SF2">
    <property type="entry name" value="INNER MEMBRANE METABOLITE TRANSPORT PROTEIN YHJE"/>
    <property type="match status" value="1"/>
</dbReference>
<keyword evidence="14" id="KW-0808">Transferase</keyword>
<feature type="domain" description="PAC" evidence="12">
    <location>
        <begin position="537"/>
        <end position="588"/>
    </location>
</feature>
<feature type="transmembrane region" description="Helical" evidence="10">
    <location>
        <begin position="57"/>
        <end position="78"/>
    </location>
</feature>
<dbReference type="SUPFAM" id="SSF55874">
    <property type="entry name" value="ATPase domain of HSP90 chaperone/DNA topoisomerase II/histidine kinase"/>
    <property type="match status" value="1"/>
</dbReference>
<dbReference type="GO" id="GO:0005886">
    <property type="term" value="C:plasma membrane"/>
    <property type="evidence" value="ECO:0007669"/>
    <property type="project" value="UniProtKB-SubCell"/>
</dbReference>
<comment type="catalytic activity">
    <reaction evidence="1">
        <text>ATP + protein L-histidine = ADP + protein N-phospho-L-histidine.</text>
        <dbReference type="EC" id="2.7.13.3"/>
    </reaction>
</comment>
<evidence type="ECO:0000256" key="5">
    <source>
        <dbReference type="ARBA" id="ARBA00022475"/>
    </source>
</evidence>
<dbReference type="GeneID" id="6137287"/>
<evidence type="ECO:0000256" key="3">
    <source>
        <dbReference type="ARBA" id="ARBA00012438"/>
    </source>
</evidence>
<evidence type="ECO:0000313" key="14">
    <source>
        <dbReference type="EMBL" id="ACB23271.1"/>
    </source>
</evidence>
<dbReference type="GO" id="GO:0000155">
    <property type="term" value="F:phosphorelay sensor kinase activity"/>
    <property type="evidence" value="ECO:0007669"/>
    <property type="project" value="InterPro"/>
</dbReference>
<feature type="transmembrane region" description="Helical" evidence="10">
    <location>
        <begin position="307"/>
        <end position="328"/>
    </location>
</feature>
<dbReference type="InterPro" id="IPR004358">
    <property type="entry name" value="Sig_transdc_His_kin-like_C"/>
</dbReference>
<dbReference type="Gene3D" id="1.20.1250.20">
    <property type="entry name" value="MFS general substrate transporter like domains"/>
    <property type="match status" value="1"/>
</dbReference>
<evidence type="ECO:0000313" key="15">
    <source>
        <dbReference type="Proteomes" id="UP000006589"/>
    </source>
</evidence>
<dbReference type="InterPro" id="IPR011701">
    <property type="entry name" value="MFS"/>
</dbReference>
<dbReference type="InterPro" id="IPR005467">
    <property type="entry name" value="His_kinase_dom"/>
</dbReference>
<dbReference type="EC" id="2.7.13.3" evidence="3"/>
<evidence type="ECO:0000256" key="6">
    <source>
        <dbReference type="ARBA" id="ARBA00022553"/>
    </source>
</evidence>
<dbReference type="SMART" id="SM00388">
    <property type="entry name" value="HisKA"/>
    <property type="match status" value="1"/>
</dbReference>
<feature type="transmembrane region" description="Helical" evidence="10">
    <location>
        <begin position="90"/>
        <end position="117"/>
    </location>
</feature>
<dbReference type="Gene3D" id="1.10.287.130">
    <property type="match status" value="1"/>
</dbReference>
<accession>B1M2Y0</accession>
<keyword evidence="8 10" id="KW-1133">Transmembrane helix</keyword>
<dbReference type="CDD" id="cd17369">
    <property type="entry name" value="MFS_ShiA_like"/>
    <property type="match status" value="1"/>
</dbReference>
<dbReference type="InterPro" id="IPR003594">
    <property type="entry name" value="HATPase_dom"/>
</dbReference>
<keyword evidence="4" id="KW-0813">Transport</keyword>
<dbReference type="EMBL" id="CP001001">
    <property type="protein sequence ID" value="ACB23271.1"/>
    <property type="molecule type" value="Genomic_DNA"/>
</dbReference>
<dbReference type="InterPro" id="IPR003661">
    <property type="entry name" value="HisK_dim/P_dom"/>
</dbReference>
<dbReference type="eggNOG" id="COG0477">
    <property type="taxonomic scope" value="Bacteria"/>
</dbReference>
<name>B1M2Y0_METRJ</name>
<dbReference type="SUPFAM" id="SSF55785">
    <property type="entry name" value="PYP-like sensor domain (PAS domain)"/>
    <property type="match status" value="1"/>
</dbReference>
<dbReference type="eggNOG" id="COG4191">
    <property type="taxonomic scope" value="Bacteria"/>
</dbReference>
<evidence type="ECO:0000256" key="7">
    <source>
        <dbReference type="ARBA" id="ARBA00022692"/>
    </source>
</evidence>
<protein>
    <recommendedName>
        <fullName evidence="3">histidine kinase</fullName>
        <ecNumber evidence="3">2.7.13.3</ecNumber>
    </recommendedName>
</protein>
<dbReference type="InterPro" id="IPR036259">
    <property type="entry name" value="MFS_trans_sf"/>
</dbReference>
<dbReference type="InterPro" id="IPR000700">
    <property type="entry name" value="PAS-assoc_C"/>
</dbReference>
<dbReference type="Pfam" id="PF02518">
    <property type="entry name" value="HATPase_c"/>
    <property type="match status" value="1"/>
</dbReference>
<dbReference type="InterPro" id="IPR036890">
    <property type="entry name" value="HATPase_C_sf"/>
</dbReference>
<dbReference type="InterPro" id="IPR000014">
    <property type="entry name" value="PAS"/>
</dbReference>
<dbReference type="SMART" id="SM00387">
    <property type="entry name" value="HATPase_c"/>
    <property type="match status" value="1"/>
</dbReference>
<dbReference type="InterPro" id="IPR020846">
    <property type="entry name" value="MFS_dom"/>
</dbReference>
<evidence type="ECO:0000256" key="4">
    <source>
        <dbReference type="ARBA" id="ARBA00022448"/>
    </source>
</evidence>
<dbReference type="PROSITE" id="PS50113">
    <property type="entry name" value="PAC"/>
    <property type="match status" value="1"/>
</dbReference>
<feature type="transmembrane region" description="Helical" evidence="10">
    <location>
        <begin position="156"/>
        <end position="177"/>
    </location>
</feature>
<evidence type="ECO:0000259" key="12">
    <source>
        <dbReference type="PROSITE" id="PS50113"/>
    </source>
</evidence>
<evidence type="ECO:0000256" key="10">
    <source>
        <dbReference type="SAM" id="Phobius"/>
    </source>
</evidence>
<dbReference type="NCBIfam" id="TIGR00229">
    <property type="entry name" value="sensory_box"/>
    <property type="match status" value="1"/>
</dbReference>
<evidence type="ECO:0000256" key="1">
    <source>
        <dbReference type="ARBA" id="ARBA00000085"/>
    </source>
</evidence>
<reference evidence="14 15" key="1">
    <citation type="submission" date="2008-03" db="EMBL/GenBank/DDBJ databases">
        <title>Complete sequence of chromosome of Methylobacterium radiotolerans JCM 2831.</title>
        <authorList>
            <consortium name="US DOE Joint Genome Institute"/>
            <person name="Copeland A."/>
            <person name="Lucas S."/>
            <person name="Lapidus A."/>
            <person name="Glavina del Rio T."/>
            <person name="Dalin E."/>
            <person name="Tice H."/>
            <person name="Bruce D."/>
            <person name="Goodwin L."/>
            <person name="Pitluck S."/>
            <person name="Kiss H."/>
            <person name="Brettin T."/>
            <person name="Detter J.C."/>
            <person name="Han C."/>
            <person name="Kuske C.R."/>
            <person name="Schmutz J."/>
            <person name="Larimer F."/>
            <person name="Land M."/>
            <person name="Hauser L."/>
            <person name="Kyrpides N."/>
            <person name="Mikhailova N."/>
            <person name="Marx C.J."/>
            <person name="Richardson P."/>
        </authorList>
    </citation>
    <scope>NUCLEOTIDE SEQUENCE [LARGE SCALE GENOMIC DNA]</scope>
    <source>
        <strain evidence="15">ATCC 27329 / DSM 1819 / JCM 2831 / NBRC 15690 / NCIMB 10815 / 0-1</strain>
    </source>
</reference>
<dbReference type="SUPFAM" id="SSF103473">
    <property type="entry name" value="MFS general substrate transporter"/>
    <property type="match status" value="1"/>
</dbReference>
<dbReference type="PANTHER" id="PTHR43045">
    <property type="entry name" value="SHIKIMATE TRANSPORTER"/>
    <property type="match status" value="1"/>
</dbReference>
<evidence type="ECO:0000256" key="8">
    <source>
        <dbReference type="ARBA" id="ARBA00022989"/>
    </source>
</evidence>
<evidence type="ECO:0000256" key="2">
    <source>
        <dbReference type="ARBA" id="ARBA00004651"/>
    </source>
</evidence>
<dbReference type="CDD" id="cd00130">
    <property type="entry name" value="PAS"/>
    <property type="match status" value="1"/>
</dbReference>
<feature type="transmembrane region" description="Helical" evidence="10">
    <location>
        <begin position="243"/>
        <end position="267"/>
    </location>
</feature>
<dbReference type="Gene3D" id="3.30.565.10">
    <property type="entry name" value="Histidine kinase-like ATPase, C-terminal domain"/>
    <property type="match status" value="1"/>
</dbReference>
<dbReference type="RefSeq" id="WP_012318260.1">
    <property type="nucleotide sequence ID" value="NC_010505.1"/>
</dbReference>
<dbReference type="PATRIC" id="fig|426355.14.peg.1302"/>
<sequence>MIAVSNAPPRQKTARVLLASLIGTTVEFYDFYIYATAASLIFGPLFFPAALQSAELISAYASFGLAFVARPIGGAVFGHFGDRVGRKATLVASLLLMGLSTSAIGLLPTFALAGWLAPVLLCLLRFGQGLALGGEWSGAALLALENAPPGWRARYAMFAPLGAPLGFFVANGLFLVLTLTLSAEQFADWGWRVPFLLSVPLVWLGLWVRTNLGETEEFTAAVKDAQPPRVPFVALMRHHAGQVVAGMFGVVACFSLFWTATAFALGYGTTTLGYSRASFLTVELGAILFMAAAIVVASWLSDRLDPARVLIVGCAGTIASGILLAPMLGSGSLATIFVFLAFALWVMGFVNGPLGAWLPSLFPPQVRYTGTSVAFNVGGIIGGAFSPMIAQALAERSGLTAVGFYLALTGGISLIAFDTSARQRALGALARSERRYRALFEQSHVALCEVDLSGAQAHLAEARAAGPGTDLRGQADAALAAACARQIALVDVNDATVQLLGCRSRDAVLGSMSRFLPPGNDLVLPLLQRLDRAGGRFEAQGRLIRADGREVTVILVVALPDDPAAFDRVACAMIDVTERERAKEALLAAQAELARAGRVSTVGAISASIAHEVNQPIGAMVMSAEACLRWLRRETPDLEAAARAAERAVRDGMRASRIVQRTREQLRRDRSQPEIVDLQPLLAEVVALLDREILAAGATVRTLIAATEARVLADRVEMQQVVVNLVTNGLHAMRDAPETRRELRIALSAPAPGRLRIAVSDSGTGIDPEQLPKLFSPFFTTKRDGMGIGLAICRTIVESHGGTLTARNNDSPGATFAVDLPAAEPDRESRAAEPAAASA</sequence>
<dbReference type="PROSITE" id="PS50109">
    <property type="entry name" value="HIS_KIN"/>
    <property type="match status" value="1"/>
</dbReference>
<feature type="domain" description="Histidine kinase" evidence="11">
    <location>
        <begin position="608"/>
        <end position="824"/>
    </location>
</feature>
<dbReference type="SUPFAM" id="SSF47384">
    <property type="entry name" value="Homodimeric domain of signal transducing histidine kinase"/>
    <property type="match status" value="1"/>
</dbReference>
<feature type="transmembrane region" description="Helical" evidence="10">
    <location>
        <begin position="373"/>
        <end position="393"/>
    </location>
</feature>
<feature type="transmembrane region" description="Helical" evidence="10">
    <location>
        <begin position="279"/>
        <end position="300"/>
    </location>
</feature>
<keyword evidence="6" id="KW-0597">Phosphoprotein</keyword>
<proteinExistence type="predicted"/>
<feature type="transmembrane region" description="Helical" evidence="10">
    <location>
        <begin position="189"/>
        <end position="208"/>
    </location>
</feature>
<comment type="subcellular location">
    <subcellularLocation>
        <location evidence="2">Cell membrane</location>
        <topology evidence="2">Multi-pass membrane protein</topology>
    </subcellularLocation>
</comment>
<keyword evidence="9 10" id="KW-0472">Membrane</keyword>
<dbReference type="InterPro" id="IPR035965">
    <property type="entry name" value="PAS-like_dom_sf"/>
</dbReference>
<dbReference type="Pfam" id="PF07690">
    <property type="entry name" value="MFS_1"/>
    <property type="match status" value="1"/>
</dbReference>
<organism evidence="14 15">
    <name type="scientific">Methylobacterium radiotolerans (strain ATCC 27329 / DSM 1819 / JCM 2831 / NBRC 15690 / NCIMB 10815 / 0-1)</name>
    <dbReference type="NCBI Taxonomy" id="426355"/>
    <lineage>
        <taxon>Bacteria</taxon>
        <taxon>Pseudomonadati</taxon>
        <taxon>Pseudomonadota</taxon>
        <taxon>Alphaproteobacteria</taxon>
        <taxon>Hyphomicrobiales</taxon>
        <taxon>Methylobacteriaceae</taxon>
        <taxon>Methylobacterium</taxon>
    </lineage>
</organism>
<feature type="transmembrane region" description="Helical" evidence="10">
    <location>
        <begin position="334"/>
        <end position="361"/>
    </location>
</feature>
<dbReference type="Gene3D" id="3.30.450.20">
    <property type="entry name" value="PAS domain"/>
    <property type="match status" value="1"/>
</dbReference>
<gene>
    <name evidence="14" type="ordered locus">Mrad2831_1269</name>
</gene>
<dbReference type="PRINTS" id="PR00344">
    <property type="entry name" value="BCTRLSENSOR"/>
</dbReference>
<keyword evidence="14" id="KW-0418">Kinase</keyword>
<keyword evidence="5" id="KW-1003">Cell membrane</keyword>
<evidence type="ECO:0000259" key="11">
    <source>
        <dbReference type="PROSITE" id="PS50109"/>
    </source>
</evidence>
<dbReference type="AlphaFoldDB" id="B1M2Y0"/>
<dbReference type="PROSITE" id="PS50850">
    <property type="entry name" value="MFS"/>
    <property type="match status" value="1"/>
</dbReference>
<dbReference type="HOGENOM" id="CLU_016955_0_0_5"/>
<dbReference type="InterPro" id="IPR036097">
    <property type="entry name" value="HisK_dim/P_sf"/>
</dbReference>
<evidence type="ECO:0000256" key="9">
    <source>
        <dbReference type="ARBA" id="ARBA00023136"/>
    </source>
</evidence>
<feature type="domain" description="Major facilitator superfamily (MFS) profile" evidence="13">
    <location>
        <begin position="16"/>
        <end position="425"/>
    </location>
</feature>
<keyword evidence="7 10" id="KW-0812">Transmembrane</keyword>